<gene>
    <name evidence="2" type="ORF">PMEA_00022563</name>
</gene>
<proteinExistence type="predicted"/>
<comment type="caution">
    <text evidence="2">The sequence shown here is derived from an EMBL/GenBank/DDBJ whole genome shotgun (WGS) entry which is preliminary data.</text>
</comment>
<keyword evidence="3" id="KW-1185">Reference proteome</keyword>
<evidence type="ECO:0000313" key="2">
    <source>
        <dbReference type="EMBL" id="CAH3145416.1"/>
    </source>
</evidence>
<accession>A0AAU9XGT6</accession>
<sequence>MVDWILTRAVYAVLFALISTLAVNSRSQNSIHPRNTSTENAHGDQTCQLDSSDMNSRNRWSPCKIPCKKDDDCINYGRHICCPTLPGSSCVGECLLADIKTDSSTKMCVDVRTHKRFTSGETFILDHKCCTCEAGRIKCSTSSSNICHLGCKRDLKYFKHGESIPSQPCQNCSCQNGSIICSSDVNCLQGKCNYRGKLYEEGELLILNRGCKECVCRARRWNCMAITCSVVQFKGSAPSSHHAMYLQTAIVSLLTYTLKCNFCS</sequence>
<dbReference type="EMBL" id="CALNXJ010000040">
    <property type="protein sequence ID" value="CAH3145416.1"/>
    <property type="molecule type" value="Genomic_DNA"/>
</dbReference>
<dbReference type="Proteomes" id="UP001159428">
    <property type="component" value="Unassembled WGS sequence"/>
</dbReference>
<organism evidence="2 3">
    <name type="scientific">Pocillopora meandrina</name>
    <dbReference type="NCBI Taxonomy" id="46732"/>
    <lineage>
        <taxon>Eukaryota</taxon>
        <taxon>Metazoa</taxon>
        <taxon>Cnidaria</taxon>
        <taxon>Anthozoa</taxon>
        <taxon>Hexacorallia</taxon>
        <taxon>Scleractinia</taxon>
        <taxon>Astrocoeniina</taxon>
        <taxon>Pocilloporidae</taxon>
        <taxon>Pocillopora</taxon>
    </lineage>
</organism>
<protein>
    <recommendedName>
        <fullName evidence="4">VWFC domain-containing protein</fullName>
    </recommendedName>
</protein>
<evidence type="ECO:0000313" key="3">
    <source>
        <dbReference type="Proteomes" id="UP001159428"/>
    </source>
</evidence>
<keyword evidence="1" id="KW-0472">Membrane</keyword>
<keyword evidence="1" id="KW-1133">Transmembrane helix</keyword>
<evidence type="ECO:0000256" key="1">
    <source>
        <dbReference type="SAM" id="Phobius"/>
    </source>
</evidence>
<keyword evidence="1" id="KW-0812">Transmembrane</keyword>
<dbReference type="Gene3D" id="2.10.70.10">
    <property type="entry name" value="Complement Module, domain 1"/>
    <property type="match status" value="1"/>
</dbReference>
<feature type="transmembrane region" description="Helical" evidence="1">
    <location>
        <begin position="6"/>
        <end position="24"/>
    </location>
</feature>
<dbReference type="AlphaFoldDB" id="A0AAU9XGT6"/>
<name>A0AAU9XGT6_9CNID</name>
<evidence type="ECO:0008006" key="4">
    <source>
        <dbReference type="Google" id="ProtNLM"/>
    </source>
</evidence>
<dbReference type="SUPFAM" id="SSF57603">
    <property type="entry name" value="FnI-like domain"/>
    <property type="match status" value="1"/>
</dbReference>
<reference evidence="2 3" key="1">
    <citation type="submission" date="2022-05" db="EMBL/GenBank/DDBJ databases">
        <authorList>
            <consortium name="Genoscope - CEA"/>
            <person name="William W."/>
        </authorList>
    </citation>
    <scope>NUCLEOTIDE SEQUENCE [LARGE SCALE GENOMIC DNA]</scope>
</reference>